<dbReference type="PROSITE" id="PS51257">
    <property type="entry name" value="PROKAR_LIPOPROTEIN"/>
    <property type="match status" value="1"/>
</dbReference>
<proteinExistence type="predicted"/>
<reference evidence="1" key="1">
    <citation type="submission" date="2014-09" db="EMBL/GenBank/DDBJ databases">
        <authorList>
            <person name="Magalhaes I.L.F."/>
            <person name="Oliveira U."/>
            <person name="Santos F.R."/>
            <person name="Vidigal T.H.D.A."/>
            <person name="Brescovit A.D."/>
            <person name="Santos A.J."/>
        </authorList>
    </citation>
    <scope>NUCLEOTIDE SEQUENCE</scope>
    <source>
        <tissue evidence="1">Shoot tissue taken approximately 20 cm above the soil surface</tissue>
    </source>
</reference>
<evidence type="ECO:0000313" key="1">
    <source>
        <dbReference type="EMBL" id="JAD17023.1"/>
    </source>
</evidence>
<dbReference type="EMBL" id="GBRH01280872">
    <property type="protein sequence ID" value="JAD17023.1"/>
    <property type="molecule type" value="Transcribed_RNA"/>
</dbReference>
<organism evidence="1">
    <name type="scientific">Arundo donax</name>
    <name type="common">Giant reed</name>
    <name type="synonym">Donax arundinaceus</name>
    <dbReference type="NCBI Taxonomy" id="35708"/>
    <lineage>
        <taxon>Eukaryota</taxon>
        <taxon>Viridiplantae</taxon>
        <taxon>Streptophyta</taxon>
        <taxon>Embryophyta</taxon>
        <taxon>Tracheophyta</taxon>
        <taxon>Spermatophyta</taxon>
        <taxon>Magnoliopsida</taxon>
        <taxon>Liliopsida</taxon>
        <taxon>Poales</taxon>
        <taxon>Poaceae</taxon>
        <taxon>PACMAD clade</taxon>
        <taxon>Arundinoideae</taxon>
        <taxon>Arundineae</taxon>
        <taxon>Arundo</taxon>
    </lineage>
</organism>
<accession>A0A0A8XW92</accession>
<dbReference type="AlphaFoldDB" id="A0A0A8XW92"/>
<reference evidence="1" key="2">
    <citation type="journal article" date="2015" name="Data Brief">
        <title>Shoot transcriptome of the giant reed, Arundo donax.</title>
        <authorList>
            <person name="Barrero R.A."/>
            <person name="Guerrero F.D."/>
            <person name="Moolhuijzen P."/>
            <person name="Goolsby J.A."/>
            <person name="Tidwell J."/>
            <person name="Bellgard S.E."/>
            <person name="Bellgard M.I."/>
        </authorList>
    </citation>
    <scope>NUCLEOTIDE SEQUENCE</scope>
    <source>
        <tissue evidence="1">Shoot tissue taken approximately 20 cm above the soil surface</tissue>
    </source>
</reference>
<protein>
    <submittedName>
        <fullName evidence="1">Uncharacterized protein</fullName>
    </submittedName>
</protein>
<sequence length="33" mass="3793">MAWKSLLFISEIPFLLLAHLTLSCNFQAVFSHN</sequence>
<name>A0A0A8XW92_ARUDO</name>